<dbReference type="EC" id="6.3.2.-" evidence="5"/>
<evidence type="ECO:0000256" key="1">
    <source>
        <dbReference type="ARBA" id="ARBA00006432"/>
    </source>
</evidence>
<dbReference type="Gene3D" id="3.40.50.12780">
    <property type="entry name" value="N-terminal domain of ligase-like"/>
    <property type="match status" value="1"/>
</dbReference>
<evidence type="ECO:0000259" key="4">
    <source>
        <dbReference type="Pfam" id="PF13193"/>
    </source>
</evidence>
<dbReference type="AlphaFoldDB" id="K8DY15"/>
<dbReference type="Pfam" id="PF13193">
    <property type="entry name" value="AMP-binding_C"/>
    <property type="match status" value="1"/>
</dbReference>
<dbReference type="EMBL" id="CAOS01000003">
    <property type="protein sequence ID" value="CCO07540.1"/>
    <property type="molecule type" value="Genomic_DNA"/>
</dbReference>
<dbReference type="InterPro" id="IPR000873">
    <property type="entry name" value="AMP-dep_synth/lig_dom"/>
</dbReference>
<feature type="domain" description="AMP-binding enzyme C-terminal" evidence="4">
    <location>
        <begin position="463"/>
        <end position="538"/>
    </location>
</feature>
<accession>K8DY15</accession>
<evidence type="ECO:0000259" key="3">
    <source>
        <dbReference type="Pfam" id="PF00501"/>
    </source>
</evidence>
<dbReference type="InterPro" id="IPR042099">
    <property type="entry name" value="ANL_N_sf"/>
</dbReference>
<keyword evidence="2 5" id="KW-0436">Ligase</keyword>
<dbReference type="FunFam" id="3.30.300.30:FF:000008">
    <property type="entry name" value="2,3-dihydroxybenzoate-AMP ligase"/>
    <property type="match status" value="1"/>
</dbReference>
<dbReference type="InterPro" id="IPR050237">
    <property type="entry name" value="ATP-dep_AMP-bd_enzyme"/>
</dbReference>
<dbReference type="STRING" id="1121428.DESHY_110486"/>
<dbReference type="OrthoDB" id="9778383at2"/>
<proteinExistence type="inferred from homology"/>
<dbReference type="PANTHER" id="PTHR43767:SF12">
    <property type="entry name" value="AMP-DEPENDENT SYNTHETASE AND LIGASE"/>
    <property type="match status" value="1"/>
</dbReference>
<dbReference type="NCBIfam" id="NF004837">
    <property type="entry name" value="PRK06187.1"/>
    <property type="match status" value="1"/>
</dbReference>
<protein>
    <submittedName>
        <fullName evidence="5">Putative crotonobetaine CoA ligase:carnitine CoA ligase</fullName>
        <ecNumber evidence="5">6.3.2.-</ecNumber>
    </submittedName>
</protein>
<dbReference type="Proteomes" id="UP000009315">
    <property type="component" value="Unassembled WGS sequence"/>
</dbReference>
<dbReference type="SUPFAM" id="SSF56801">
    <property type="entry name" value="Acetyl-CoA synthetase-like"/>
    <property type="match status" value="1"/>
</dbReference>
<dbReference type="PANTHER" id="PTHR43767">
    <property type="entry name" value="LONG-CHAIN-FATTY-ACID--COA LIGASE"/>
    <property type="match status" value="1"/>
</dbReference>
<evidence type="ECO:0000313" key="5">
    <source>
        <dbReference type="EMBL" id="CCO07540.1"/>
    </source>
</evidence>
<gene>
    <name evidence="5" type="primary">caiC</name>
    <name evidence="5" type="ORF">DESHY_110486</name>
</gene>
<dbReference type="PROSITE" id="PS00455">
    <property type="entry name" value="AMP_BINDING"/>
    <property type="match status" value="1"/>
</dbReference>
<keyword evidence="6" id="KW-1185">Reference proteome</keyword>
<dbReference type="GO" id="GO:0016877">
    <property type="term" value="F:ligase activity, forming carbon-sulfur bonds"/>
    <property type="evidence" value="ECO:0007669"/>
    <property type="project" value="UniProtKB-ARBA"/>
</dbReference>
<dbReference type="Gene3D" id="3.30.300.30">
    <property type="match status" value="1"/>
</dbReference>
<dbReference type="FunFam" id="3.40.50.12780:FF:000003">
    <property type="entry name" value="Long-chain-fatty-acid--CoA ligase FadD"/>
    <property type="match status" value="1"/>
</dbReference>
<organism evidence="5 6">
    <name type="scientific">Desulforamulus hydrothermalis Lam5 = DSM 18033</name>
    <dbReference type="NCBI Taxonomy" id="1121428"/>
    <lineage>
        <taxon>Bacteria</taxon>
        <taxon>Bacillati</taxon>
        <taxon>Bacillota</taxon>
        <taxon>Clostridia</taxon>
        <taxon>Eubacteriales</taxon>
        <taxon>Peptococcaceae</taxon>
        <taxon>Desulforamulus</taxon>
    </lineage>
</organism>
<feature type="domain" description="AMP-dependent synthetase/ligase" evidence="3">
    <location>
        <begin position="31"/>
        <end position="413"/>
    </location>
</feature>
<comment type="caution">
    <text evidence="5">The sequence shown here is derived from an EMBL/GenBank/DDBJ whole genome shotgun (WGS) entry which is preliminary data.</text>
</comment>
<comment type="similarity">
    <text evidence="1">Belongs to the ATP-dependent AMP-binding enzyme family.</text>
</comment>
<evidence type="ECO:0000313" key="6">
    <source>
        <dbReference type="Proteomes" id="UP000009315"/>
    </source>
</evidence>
<name>K8DY15_9FIRM</name>
<dbReference type="InterPro" id="IPR020845">
    <property type="entry name" value="AMP-binding_CS"/>
</dbReference>
<dbReference type="eggNOG" id="COG0318">
    <property type="taxonomic scope" value="Bacteria"/>
</dbReference>
<dbReference type="InterPro" id="IPR045851">
    <property type="entry name" value="AMP-bd_C_sf"/>
</dbReference>
<evidence type="ECO:0000256" key="2">
    <source>
        <dbReference type="ARBA" id="ARBA00022598"/>
    </source>
</evidence>
<dbReference type="InterPro" id="IPR025110">
    <property type="entry name" value="AMP-bd_C"/>
</dbReference>
<dbReference type="Pfam" id="PF00501">
    <property type="entry name" value="AMP-binding"/>
    <property type="match status" value="1"/>
</dbReference>
<dbReference type="RefSeq" id="WP_008410452.1">
    <property type="nucleotide sequence ID" value="NZ_CAOS01000003.1"/>
</dbReference>
<sequence length="553" mass="61665">MTKEQLWHKHYPQGIPTQVAVPDMSLYDLLAQAARKYPDNPAIFFFDQRLTYSQLLDRVDRFATALHRLGIKKGDRVALMMPNCPQIVISYYAVARLGAVGVMVNPMFTERELTYLLTDSGTSAVICLDQLQPKIMNVLPATQVKRVVLTGFQDYLSLPPDLPATGDIGPQEDGGVILRFEQLLQQYPPAPPEVSLAAHRDLALLQYTGGTTGVIKGAMLTHRNLISNVIQTGAWLNICEEGKERFFCVLPFFHVFAMTTCMNLSVHLAAAMILIPRLEALNLLKQIQQYRPTVFQGVPSLYVAVISHPEVKKYDLSSIRCCVSGGAPLPAEVQQQFEALTGARLVEGYGLTEASPVTHCNPVAGYRVSGSIGLPMPGTEIKIVDLETGSRALPPGEIGELCIKGPQVMQGYWNMPEETGKVLRDGWLYTGDIARLDEQGFTYLVDRKKDMVISMGYNVYPREVEEILYEHPAVREAAVIGVKDRTRGEILKAFIVLKEGATARREDILKFCRRYLTPYKVPKQVEFRNELPKSAVGKILRRVLAEEEQAKQS</sequence>
<reference evidence="5 6" key="1">
    <citation type="journal article" date="2013" name="Genome Announc.">
        <title>Genome Sequence of the Sulfate-Reducing Bacterium Desulfotomaculum hydrothermale Lam5(T).</title>
        <authorList>
            <person name="Amin O."/>
            <person name="Fardeau M.L."/>
            <person name="Valette O."/>
            <person name="Hirschler-Rea A."/>
            <person name="Barbe V."/>
            <person name="Medigue C."/>
            <person name="Vacherie B."/>
            <person name="Ollivier B."/>
            <person name="Bertin P.N."/>
            <person name="Dolla A."/>
        </authorList>
    </citation>
    <scope>NUCLEOTIDE SEQUENCE [LARGE SCALE GENOMIC DNA]</scope>
    <source>
        <strain evidence="6">Lam5 / DSM 18033</strain>
    </source>
</reference>
<dbReference type="CDD" id="cd05936">
    <property type="entry name" value="FC-FACS_FadD_like"/>
    <property type="match status" value="1"/>
</dbReference>